<sequence length="98" mass="10946">MLLDIDDSADDGGSLAEGIFSLAAHAASIWRPEVADEIDLLERFISIEMVRILTERHGLDQREISAFADKLCEQLRAAIADAKRARLEVIAERRNEDP</sequence>
<accession>A0A3M9XQH6</accession>
<name>A0A3M9XQH6_9HYPH</name>
<proteinExistence type="predicted"/>
<evidence type="ECO:0000313" key="2">
    <source>
        <dbReference type="Proteomes" id="UP000268623"/>
    </source>
</evidence>
<comment type="caution">
    <text evidence="1">The sequence shown here is derived from an EMBL/GenBank/DDBJ whole genome shotgun (WGS) entry which is preliminary data.</text>
</comment>
<organism evidence="1 2">
    <name type="scientific">Methylocystis hirsuta</name>
    <dbReference type="NCBI Taxonomy" id="369798"/>
    <lineage>
        <taxon>Bacteria</taxon>
        <taxon>Pseudomonadati</taxon>
        <taxon>Pseudomonadota</taxon>
        <taxon>Alphaproteobacteria</taxon>
        <taxon>Hyphomicrobiales</taxon>
        <taxon>Methylocystaceae</taxon>
        <taxon>Methylocystis</taxon>
    </lineage>
</organism>
<dbReference type="Proteomes" id="UP000268623">
    <property type="component" value="Unassembled WGS sequence"/>
</dbReference>
<keyword evidence="2" id="KW-1185">Reference proteome</keyword>
<reference evidence="1 2" key="1">
    <citation type="submission" date="2018-08" db="EMBL/GenBank/DDBJ databases">
        <title>Genome sequence of Methylocystis hirsuta CSC1, a methanotroph able to accumulate PHAs.</title>
        <authorList>
            <person name="Bordel S."/>
            <person name="Rodriguez E."/>
            <person name="Gancedo J."/>
            <person name="Munoz R."/>
        </authorList>
    </citation>
    <scope>NUCLEOTIDE SEQUENCE [LARGE SCALE GENOMIC DNA]</scope>
    <source>
        <strain evidence="1 2">CSC1</strain>
    </source>
</reference>
<gene>
    <name evidence="1" type="ORF">D1O30_12430</name>
</gene>
<dbReference type="EMBL" id="QWDD01000001">
    <property type="protein sequence ID" value="RNJ50284.1"/>
    <property type="molecule type" value="Genomic_DNA"/>
</dbReference>
<evidence type="ECO:0000313" key="1">
    <source>
        <dbReference type="EMBL" id="RNJ50284.1"/>
    </source>
</evidence>
<dbReference type="RefSeq" id="WP_123176230.1">
    <property type="nucleotide sequence ID" value="NZ_QWDD01000001.1"/>
</dbReference>
<protein>
    <submittedName>
        <fullName evidence="1">Uncharacterized protein</fullName>
    </submittedName>
</protein>
<dbReference type="AlphaFoldDB" id="A0A3M9XQH6"/>